<organism evidence="1 2">
    <name type="scientific">Ophiocordyceps polyrhachis-furcata BCC 54312</name>
    <dbReference type="NCBI Taxonomy" id="1330021"/>
    <lineage>
        <taxon>Eukaryota</taxon>
        <taxon>Fungi</taxon>
        <taxon>Dikarya</taxon>
        <taxon>Ascomycota</taxon>
        <taxon>Pezizomycotina</taxon>
        <taxon>Sordariomycetes</taxon>
        <taxon>Hypocreomycetidae</taxon>
        <taxon>Hypocreales</taxon>
        <taxon>Ophiocordycipitaceae</taxon>
        <taxon>Ophiocordyceps</taxon>
    </lineage>
</organism>
<evidence type="ECO:0000313" key="2">
    <source>
        <dbReference type="Proteomes" id="UP000253664"/>
    </source>
</evidence>
<protein>
    <submittedName>
        <fullName evidence="1">Uncharacterized protein</fullName>
    </submittedName>
</protein>
<feature type="non-terminal residue" evidence="1">
    <location>
        <position position="1"/>
    </location>
</feature>
<comment type="caution">
    <text evidence="1">The sequence shown here is derived from an EMBL/GenBank/DDBJ whole genome shotgun (WGS) entry which is preliminary data.</text>
</comment>
<gene>
    <name evidence="1" type="ORF">L249_7966</name>
</gene>
<dbReference type="AlphaFoldDB" id="A0A367LHG8"/>
<dbReference type="EMBL" id="LKCN02000005">
    <property type="protein sequence ID" value="RCI13884.1"/>
    <property type="molecule type" value="Genomic_DNA"/>
</dbReference>
<accession>A0A367LHG8</accession>
<reference evidence="1 2" key="1">
    <citation type="journal article" date="2015" name="BMC Genomics">
        <title>Insights from the genome of Ophiocordyceps polyrhachis-furcata to pathogenicity and host specificity in insect fungi.</title>
        <authorList>
            <person name="Wichadakul D."/>
            <person name="Kobmoo N."/>
            <person name="Ingsriswang S."/>
            <person name="Tangphatsornruang S."/>
            <person name="Chantasingh D."/>
            <person name="Luangsa-ard J.J."/>
            <person name="Eurwilaichitr L."/>
        </authorList>
    </citation>
    <scope>NUCLEOTIDE SEQUENCE [LARGE SCALE GENOMIC DNA]</scope>
    <source>
        <strain evidence="1 2">BCC 54312</strain>
    </source>
</reference>
<dbReference type="Proteomes" id="UP000253664">
    <property type="component" value="Unassembled WGS sequence"/>
</dbReference>
<evidence type="ECO:0000313" key="1">
    <source>
        <dbReference type="EMBL" id="RCI13884.1"/>
    </source>
</evidence>
<keyword evidence="2" id="KW-1185">Reference proteome</keyword>
<proteinExistence type="predicted"/>
<name>A0A367LHG8_9HYPO</name>
<sequence>KVEVYNKLEYNNVAIRYTFPFVQRADRCDDRCLIGTICSK</sequence>